<accession>A0A4Z2I5K2</accession>
<name>A0A4Z2I5K2_9TELE</name>
<gene>
    <name evidence="2" type="ORF">EYF80_017019</name>
</gene>
<feature type="chain" id="PRO_5021353481" evidence="1">
    <location>
        <begin position="31"/>
        <end position="60"/>
    </location>
</feature>
<keyword evidence="1" id="KW-0732">Signal</keyword>
<comment type="caution">
    <text evidence="2">The sequence shown here is derived from an EMBL/GenBank/DDBJ whole genome shotgun (WGS) entry which is preliminary data.</text>
</comment>
<dbReference type="EMBL" id="SRLO01000133">
    <property type="protein sequence ID" value="TNN72735.1"/>
    <property type="molecule type" value="Genomic_DNA"/>
</dbReference>
<proteinExistence type="predicted"/>
<protein>
    <submittedName>
        <fullName evidence="2">Uncharacterized protein</fullName>
    </submittedName>
</protein>
<evidence type="ECO:0000256" key="1">
    <source>
        <dbReference type="SAM" id="SignalP"/>
    </source>
</evidence>
<evidence type="ECO:0000313" key="2">
    <source>
        <dbReference type="EMBL" id="TNN72735.1"/>
    </source>
</evidence>
<dbReference type="Proteomes" id="UP000314294">
    <property type="component" value="Unassembled WGS sequence"/>
</dbReference>
<feature type="signal peptide" evidence="1">
    <location>
        <begin position="1"/>
        <end position="30"/>
    </location>
</feature>
<keyword evidence="3" id="KW-1185">Reference proteome</keyword>
<sequence>MAPDVRVAGQGALELLFVLVLQVGQQHVLSAGGVVVQGWAGVTQEVLIFIPESPTQETTH</sequence>
<evidence type="ECO:0000313" key="3">
    <source>
        <dbReference type="Proteomes" id="UP000314294"/>
    </source>
</evidence>
<dbReference type="AlphaFoldDB" id="A0A4Z2I5K2"/>
<reference evidence="2 3" key="1">
    <citation type="submission" date="2019-03" db="EMBL/GenBank/DDBJ databases">
        <title>First draft genome of Liparis tanakae, snailfish: a comprehensive survey of snailfish specific genes.</title>
        <authorList>
            <person name="Kim W."/>
            <person name="Song I."/>
            <person name="Jeong J.-H."/>
            <person name="Kim D."/>
            <person name="Kim S."/>
            <person name="Ryu S."/>
            <person name="Song J.Y."/>
            <person name="Lee S.K."/>
        </authorList>
    </citation>
    <scope>NUCLEOTIDE SEQUENCE [LARGE SCALE GENOMIC DNA]</scope>
    <source>
        <tissue evidence="2">Muscle</tissue>
    </source>
</reference>
<organism evidence="2 3">
    <name type="scientific">Liparis tanakae</name>
    <name type="common">Tanaka's snailfish</name>
    <dbReference type="NCBI Taxonomy" id="230148"/>
    <lineage>
        <taxon>Eukaryota</taxon>
        <taxon>Metazoa</taxon>
        <taxon>Chordata</taxon>
        <taxon>Craniata</taxon>
        <taxon>Vertebrata</taxon>
        <taxon>Euteleostomi</taxon>
        <taxon>Actinopterygii</taxon>
        <taxon>Neopterygii</taxon>
        <taxon>Teleostei</taxon>
        <taxon>Neoteleostei</taxon>
        <taxon>Acanthomorphata</taxon>
        <taxon>Eupercaria</taxon>
        <taxon>Perciformes</taxon>
        <taxon>Cottioidei</taxon>
        <taxon>Cottales</taxon>
        <taxon>Liparidae</taxon>
        <taxon>Liparis</taxon>
    </lineage>
</organism>